<sequence>RTKKKDIYVIKTLKRPVPLEHYLYANKEIFKIVDEKKNFLNTNWKQVNDILSKKDKKEKDSRVGTRGYRGAARGYRGGGGGSFRSFQQDKSLWSNLIGLLKKKELIPVVIFVFSKKKCNEYANFLTNLDLCVAREKSQIHTTIEKSLTRLKGSDRKLPQ</sequence>
<evidence type="ECO:0000313" key="1">
    <source>
        <dbReference type="EMBL" id="CAG8777375.1"/>
    </source>
</evidence>
<accession>A0ACA9R5E7</accession>
<evidence type="ECO:0000313" key="2">
    <source>
        <dbReference type="Proteomes" id="UP000789366"/>
    </source>
</evidence>
<feature type="non-terminal residue" evidence="1">
    <location>
        <position position="159"/>
    </location>
</feature>
<gene>
    <name evidence="1" type="ORF">SPELUC_LOCUS16156</name>
</gene>
<organism evidence="1 2">
    <name type="scientific">Cetraspora pellucida</name>
    <dbReference type="NCBI Taxonomy" id="1433469"/>
    <lineage>
        <taxon>Eukaryota</taxon>
        <taxon>Fungi</taxon>
        <taxon>Fungi incertae sedis</taxon>
        <taxon>Mucoromycota</taxon>
        <taxon>Glomeromycotina</taxon>
        <taxon>Glomeromycetes</taxon>
        <taxon>Diversisporales</taxon>
        <taxon>Gigasporaceae</taxon>
        <taxon>Cetraspora</taxon>
    </lineage>
</organism>
<comment type="caution">
    <text evidence="1">The sequence shown here is derived from an EMBL/GenBank/DDBJ whole genome shotgun (WGS) entry which is preliminary data.</text>
</comment>
<proteinExistence type="predicted"/>
<reference evidence="1" key="1">
    <citation type="submission" date="2021-06" db="EMBL/GenBank/DDBJ databases">
        <authorList>
            <person name="Kallberg Y."/>
            <person name="Tangrot J."/>
            <person name="Rosling A."/>
        </authorList>
    </citation>
    <scope>NUCLEOTIDE SEQUENCE</scope>
    <source>
        <strain evidence="1">28 12/20/2015</strain>
    </source>
</reference>
<protein>
    <submittedName>
        <fullName evidence="1">3525_t:CDS:1</fullName>
    </submittedName>
</protein>
<dbReference type="EMBL" id="CAJVPW010057972">
    <property type="protein sequence ID" value="CAG8777375.1"/>
    <property type="molecule type" value="Genomic_DNA"/>
</dbReference>
<dbReference type="Proteomes" id="UP000789366">
    <property type="component" value="Unassembled WGS sequence"/>
</dbReference>
<name>A0ACA9R5E7_9GLOM</name>
<keyword evidence="2" id="KW-1185">Reference proteome</keyword>
<feature type="non-terminal residue" evidence="1">
    <location>
        <position position="1"/>
    </location>
</feature>